<dbReference type="Pfam" id="PF07179">
    <property type="entry name" value="SseB"/>
    <property type="match status" value="1"/>
</dbReference>
<feature type="domain" description="SseB protein N-terminal" evidence="1">
    <location>
        <begin position="12"/>
        <end position="121"/>
    </location>
</feature>
<evidence type="ECO:0000313" key="3">
    <source>
        <dbReference type="Proteomes" id="UP001138661"/>
    </source>
</evidence>
<dbReference type="Proteomes" id="UP001138661">
    <property type="component" value="Unassembled WGS sequence"/>
</dbReference>
<accession>A0A9X1FXK1</accession>
<dbReference type="RefSeq" id="WP_219505381.1">
    <property type="nucleotide sequence ID" value="NZ_JAHXDN010000005.1"/>
</dbReference>
<evidence type="ECO:0000313" key="2">
    <source>
        <dbReference type="EMBL" id="MBW4709629.1"/>
    </source>
</evidence>
<keyword evidence="3" id="KW-1185">Reference proteome</keyword>
<dbReference type="EMBL" id="JAHXDN010000005">
    <property type="protein sequence ID" value="MBW4709629.1"/>
    <property type="molecule type" value="Genomic_DNA"/>
</dbReference>
<dbReference type="AlphaFoldDB" id="A0A9X1FXK1"/>
<reference evidence="2" key="1">
    <citation type="submission" date="2021-07" db="EMBL/GenBank/DDBJ databases">
        <title>Roseobacter insulae sp. nov., isolated from a tidal flat.</title>
        <authorList>
            <person name="Park S."/>
            <person name="Yoon J.-H."/>
        </authorList>
    </citation>
    <scope>NUCLEOTIDE SEQUENCE</scope>
    <source>
        <strain evidence="2">YSTF-M11</strain>
    </source>
</reference>
<name>A0A9X1FXK1_9RHOB</name>
<proteinExistence type="predicted"/>
<dbReference type="InterPro" id="IPR009839">
    <property type="entry name" value="SseB_N"/>
</dbReference>
<comment type="caution">
    <text evidence="2">The sequence shown here is derived from an EMBL/GenBank/DDBJ whole genome shotgun (WGS) entry which is preliminary data.</text>
</comment>
<organism evidence="2 3">
    <name type="scientific">Roseobacter insulae</name>
    <dbReference type="NCBI Taxonomy" id="2859783"/>
    <lineage>
        <taxon>Bacteria</taxon>
        <taxon>Pseudomonadati</taxon>
        <taxon>Pseudomonadota</taxon>
        <taxon>Alphaproteobacteria</taxon>
        <taxon>Rhodobacterales</taxon>
        <taxon>Roseobacteraceae</taxon>
        <taxon>Roseobacter</taxon>
    </lineage>
</organism>
<protein>
    <submittedName>
        <fullName evidence="2">SseB family protein</fullName>
    </submittedName>
</protein>
<sequence>MSDLTPLDHAHAAMQAAPTDDAARLRFYERLAASELFLMLAEDAGGGDQISPEIFEVAEARYVLVFDREERLAGFAGQTMPYVALSGRVLSGMLAGQRIGLGVNLDVAPSAILLPDSAVEWLHRTLGNQPDEVEARIAQVHAPKGLPEELITAIDSKLATAMGLAKCAYLVATTQETGAQGHMLGFVGAVPEAEAALARAAAEALTFSTVEAGAMDVGFFRASDPMTARMERVGLRFDLPQVQEAAPVAVTAPGLDPDKPPRLR</sequence>
<evidence type="ECO:0000259" key="1">
    <source>
        <dbReference type="Pfam" id="PF07179"/>
    </source>
</evidence>
<gene>
    <name evidence="2" type="ORF">KX928_17725</name>
</gene>